<organism evidence="6">
    <name type="scientific">Culicoides sonorensis</name>
    <name type="common">Biting midge</name>
    <dbReference type="NCBI Taxonomy" id="179676"/>
    <lineage>
        <taxon>Eukaryota</taxon>
        <taxon>Metazoa</taxon>
        <taxon>Ecdysozoa</taxon>
        <taxon>Arthropoda</taxon>
        <taxon>Hexapoda</taxon>
        <taxon>Insecta</taxon>
        <taxon>Pterygota</taxon>
        <taxon>Neoptera</taxon>
        <taxon>Endopterygota</taxon>
        <taxon>Diptera</taxon>
        <taxon>Nematocera</taxon>
        <taxon>Chironomoidea</taxon>
        <taxon>Ceratopogonidae</taxon>
        <taxon>Ceratopogoninae</taxon>
        <taxon>Culicoides</taxon>
        <taxon>Monoculicoides</taxon>
    </lineage>
</organism>
<gene>
    <name evidence="6" type="primary">CSON011312</name>
</gene>
<dbReference type="InterPro" id="IPR035595">
    <property type="entry name" value="UDP_glycos_trans_CS"/>
</dbReference>
<keyword evidence="5" id="KW-0472">Membrane</keyword>
<evidence type="ECO:0000313" key="6">
    <source>
        <dbReference type="EMBL" id="SSW98571.1"/>
    </source>
</evidence>
<dbReference type="EMBL" id="UFQT01000048">
    <property type="protein sequence ID" value="SSX18957.1"/>
    <property type="molecule type" value="Genomic_DNA"/>
</dbReference>
<dbReference type="EMBL" id="UFQS01000048">
    <property type="protein sequence ID" value="SSW98571.1"/>
    <property type="molecule type" value="Genomic_DNA"/>
</dbReference>
<keyword evidence="5" id="KW-1133">Transmembrane helix</keyword>
<dbReference type="InterPro" id="IPR002213">
    <property type="entry name" value="UDP_glucos_trans"/>
</dbReference>
<reference evidence="6" key="1">
    <citation type="submission" date="2018-04" db="EMBL/GenBank/DDBJ databases">
        <authorList>
            <person name="Go L.Y."/>
            <person name="Mitchell J.A."/>
        </authorList>
    </citation>
    <scope>NUCLEOTIDE SEQUENCE</scope>
    <source>
        <tissue evidence="6">Whole organism</tissue>
    </source>
</reference>
<evidence type="ECO:0000256" key="4">
    <source>
        <dbReference type="RuleBase" id="RU003718"/>
    </source>
</evidence>
<dbReference type="VEuPathDB" id="VectorBase:CSON011312"/>
<dbReference type="PANTHER" id="PTHR48043:SF159">
    <property type="entry name" value="EG:EG0003.4 PROTEIN-RELATED"/>
    <property type="match status" value="1"/>
</dbReference>
<dbReference type="CDD" id="cd03784">
    <property type="entry name" value="GT1_Gtf-like"/>
    <property type="match status" value="1"/>
</dbReference>
<dbReference type="GO" id="GO:0016020">
    <property type="term" value="C:membrane"/>
    <property type="evidence" value="ECO:0007669"/>
    <property type="project" value="UniProtKB-SubCell"/>
</dbReference>
<evidence type="ECO:0000256" key="3">
    <source>
        <dbReference type="ARBA" id="ARBA00022679"/>
    </source>
</evidence>
<dbReference type="InterPro" id="IPR050271">
    <property type="entry name" value="UDP-glycosyltransferase"/>
</dbReference>
<dbReference type="SUPFAM" id="SSF53756">
    <property type="entry name" value="UDP-Glycosyltransferase/glycogen phosphorylase"/>
    <property type="match status" value="1"/>
</dbReference>
<dbReference type="AlphaFoldDB" id="A0A336K257"/>
<protein>
    <recommendedName>
        <fullName evidence="5">UDP-glucuronosyltransferase</fullName>
        <ecNumber evidence="5">2.4.1.17</ecNumber>
    </recommendedName>
</protein>
<evidence type="ECO:0000256" key="1">
    <source>
        <dbReference type="ARBA" id="ARBA00009995"/>
    </source>
</evidence>
<dbReference type="EC" id="2.4.1.17" evidence="5"/>
<keyword evidence="3 4" id="KW-0808">Transferase</keyword>
<keyword evidence="5" id="KW-0812">Transmembrane</keyword>
<comment type="catalytic activity">
    <reaction evidence="5">
        <text>glucuronate acceptor + UDP-alpha-D-glucuronate = acceptor beta-D-glucuronoside + UDP + H(+)</text>
        <dbReference type="Rhea" id="RHEA:21032"/>
        <dbReference type="ChEBI" id="CHEBI:15378"/>
        <dbReference type="ChEBI" id="CHEBI:58052"/>
        <dbReference type="ChEBI" id="CHEBI:58223"/>
        <dbReference type="ChEBI" id="CHEBI:132367"/>
        <dbReference type="ChEBI" id="CHEBI:132368"/>
        <dbReference type="EC" id="2.4.1.17"/>
    </reaction>
</comment>
<feature type="signal peptide" evidence="5">
    <location>
        <begin position="1"/>
        <end position="22"/>
    </location>
</feature>
<dbReference type="Gene3D" id="3.40.50.2000">
    <property type="entry name" value="Glycogen Phosphorylase B"/>
    <property type="match status" value="1"/>
</dbReference>
<evidence type="ECO:0000256" key="5">
    <source>
        <dbReference type="RuleBase" id="RU362059"/>
    </source>
</evidence>
<accession>A0A336K257</accession>
<reference evidence="7" key="2">
    <citation type="submission" date="2018-07" db="EMBL/GenBank/DDBJ databases">
        <authorList>
            <person name="Quirk P.G."/>
            <person name="Krulwich T.A."/>
        </authorList>
    </citation>
    <scope>NUCLEOTIDE SEQUENCE</scope>
</reference>
<dbReference type="OMA" id="YEIFIND"/>
<sequence>MWSNFLFKLFFLFIYSVNVLEADRILAVFPTQMKSHFLVGQHLLKELAKSGHEVTVISPFKIKDPPKTYHEITTTIPNEAYEAYVSMVSNEANIGLGVLSKFSQWGIDVTNATLSNSGVQNLLNTKQKFDVMLYEIFINDALLGIAHQLKIPVIGISTVGLSPMVAYYTGSSIPNSYVPNMLLGLPEEMNFKERLINTLGNLYFEFIFRYFFTRTNDELYENFFPNPKPSLEAVRKSIVTMVLANSHISLNGPRPFMSNVVEVGGIHIDTNIKTLPEDLKSFLDSAEEGVVYFCMGSNISPSEMIPEKRNAIIKGLSSIKQKVIWKWDHETAKEVDQYKFYSSNWLPQNEILAHKNVKLFITHGGLLGTTESVYHGVPIIGIPMFADQKMNMVHYQSAGLGLVLEFSNLTETNFKYVLNEVLNNEKYLMKAKEMSLRFSDRPASAIETAKFWIEYVVRYNGAKFMQSPALKLNDIEYFNIDVYCFLILFISMILYISYKMLQIILCRTLLKSKSKVD</sequence>
<name>A0A336K257_CULSO</name>
<evidence type="ECO:0000256" key="2">
    <source>
        <dbReference type="ARBA" id="ARBA00022676"/>
    </source>
</evidence>
<dbReference type="PROSITE" id="PS00375">
    <property type="entry name" value="UDPGT"/>
    <property type="match status" value="1"/>
</dbReference>
<dbReference type="Pfam" id="PF00201">
    <property type="entry name" value="UDPGT"/>
    <property type="match status" value="1"/>
</dbReference>
<keyword evidence="5" id="KW-0732">Signal</keyword>
<dbReference type="GO" id="GO:0015020">
    <property type="term" value="F:glucuronosyltransferase activity"/>
    <property type="evidence" value="ECO:0007669"/>
    <property type="project" value="UniProtKB-EC"/>
</dbReference>
<proteinExistence type="inferred from homology"/>
<dbReference type="PANTHER" id="PTHR48043">
    <property type="entry name" value="EG:EG0003.4 PROTEIN-RELATED"/>
    <property type="match status" value="1"/>
</dbReference>
<comment type="similarity">
    <text evidence="1 4">Belongs to the UDP-glycosyltransferase family.</text>
</comment>
<feature type="chain" id="PRO_5033859960" description="UDP-glucuronosyltransferase" evidence="5">
    <location>
        <begin position="23"/>
        <end position="517"/>
    </location>
</feature>
<comment type="subcellular location">
    <subcellularLocation>
        <location evidence="5">Membrane</location>
        <topology evidence="5">Single-pass membrane protein</topology>
    </subcellularLocation>
</comment>
<keyword evidence="2 4" id="KW-0328">Glycosyltransferase</keyword>
<feature type="transmembrane region" description="Helical" evidence="5">
    <location>
        <begin position="477"/>
        <end position="498"/>
    </location>
</feature>
<dbReference type="FunFam" id="3.40.50.2000:FF:000050">
    <property type="entry name" value="UDP-glucuronosyltransferase"/>
    <property type="match status" value="1"/>
</dbReference>
<evidence type="ECO:0000313" key="7">
    <source>
        <dbReference type="EMBL" id="SSX18957.1"/>
    </source>
</evidence>